<proteinExistence type="inferred from homology"/>
<evidence type="ECO:0000256" key="5">
    <source>
        <dbReference type="ARBA" id="ARBA00022949"/>
    </source>
</evidence>
<feature type="transmembrane region" description="Helical" evidence="9">
    <location>
        <begin position="279"/>
        <end position="300"/>
    </location>
</feature>
<dbReference type="OrthoDB" id="1715309at2759"/>
<accession>A0A1S3V533</accession>
<evidence type="ECO:0000256" key="7">
    <source>
        <dbReference type="ARBA" id="ARBA00024184"/>
    </source>
</evidence>
<keyword evidence="11" id="KW-1185">Reference proteome</keyword>
<reference evidence="11" key="1">
    <citation type="journal article" date="2014" name="Nat. Commun.">
        <title>Genome sequence of mungbean and insights into evolution within Vigna species.</title>
        <authorList>
            <person name="Kang Y.J."/>
            <person name="Kim S.K."/>
            <person name="Kim M.Y."/>
            <person name="Lestari P."/>
            <person name="Kim K.H."/>
            <person name="Ha B.K."/>
            <person name="Jun T.H."/>
            <person name="Hwang W.J."/>
            <person name="Lee T."/>
            <person name="Lee J."/>
            <person name="Shim S."/>
            <person name="Yoon M.Y."/>
            <person name="Jang Y.E."/>
            <person name="Han K.S."/>
            <person name="Taeprayoon P."/>
            <person name="Yoon N."/>
            <person name="Somta P."/>
            <person name="Tanya P."/>
            <person name="Kim K.S."/>
            <person name="Gwag J.G."/>
            <person name="Moon J.K."/>
            <person name="Lee Y.H."/>
            <person name="Park B.S."/>
            <person name="Bombarely A."/>
            <person name="Doyle J.J."/>
            <person name="Jackson S.A."/>
            <person name="Schafleitner R."/>
            <person name="Srinives P."/>
            <person name="Varshney R.K."/>
            <person name="Lee S.H."/>
        </authorList>
    </citation>
    <scope>NUCLEOTIDE SEQUENCE [LARGE SCALE GENOMIC DNA]</scope>
    <source>
        <strain evidence="11">cv. VC1973A</strain>
    </source>
</reference>
<comment type="similarity">
    <text evidence="8">Belongs to the cysteine-rich repeat secretory protein family. Plasmodesmata-located proteins (PDLD) subfamily.</text>
</comment>
<dbReference type="GO" id="GO:0046739">
    <property type="term" value="P:transport of virus in multicellular host"/>
    <property type="evidence" value="ECO:0007669"/>
    <property type="project" value="TreeGrafter"/>
</dbReference>
<dbReference type="InterPro" id="IPR002902">
    <property type="entry name" value="GNK2"/>
</dbReference>
<dbReference type="RefSeq" id="XP_014513297.2">
    <property type="nucleotide sequence ID" value="XM_014657811.2"/>
</dbReference>
<comment type="subcellular location">
    <subcellularLocation>
        <location evidence="7">Cell junction</location>
        <location evidence="7">Plasmodesma</location>
    </subcellularLocation>
    <subcellularLocation>
        <location evidence="1">Cell membrane</location>
        <topology evidence="1">Single-pass type I membrane protein</topology>
    </subcellularLocation>
</comment>
<evidence type="ECO:0000259" key="10">
    <source>
        <dbReference type="PROSITE" id="PS51473"/>
    </source>
</evidence>
<evidence type="ECO:0000313" key="12">
    <source>
        <dbReference type="RefSeq" id="XP_014513297.2"/>
    </source>
</evidence>
<keyword evidence="4" id="KW-0677">Repeat</keyword>
<name>A0A1S3V533_VIGRR</name>
<keyword evidence="3" id="KW-0732">Signal</keyword>
<keyword evidence="2" id="KW-0945">Host-virus interaction</keyword>
<dbReference type="AlphaFoldDB" id="A0A1S3V533"/>
<organism evidence="11 12">
    <name type="scientific">Vigna radiata var. radiata</name>
    <name type="common">Mung bean</name>
    <name type="synonym">Phaseolus aureus</name>
    <dbReference type="NCBI Taxonomy" id="3916"/>
    <lineage>
        <taxon>Eukaryota</taxon>
        <taxon>Viridiplantae</taxon>
        <taxon>Streptophyta</taxon>
        <taxon>Embryophyta</taxon>
        <taxon>Tracheophyta</taxon>
        <taxon>Spermatophyta</taxon>
        <taxon>Magnoliopsida</taxon>
        <taxon>eudicotyledons</taxon>
        <taxon>Gunneridae</taxon>
        <taxon>Pentapetalae</taxon>
        <taxon>rosids</taxon>
        <taxon>fabids</taxon>
        <taxon>Fabales</taxon>
        <taxon>Fabaceae</taxon>
        <taxon>Papilionoideae</taxon>
        <taxon>50 kb inversion clade</taxon>
        <taxon>NPAAA clade</taxon>
        <taxon>indigoferoid/millettioid clade</taxon>
        <taxon>Phaseoleae</taxon>
        <taxon>Vigna</taxon>
    </lineage>
</organism>
<keyword evidence="6" id="KW-1015">Disulfide bond</keyword>
<dbReference type="InterPro" id="IPR051378">
    <property type="entry name" value="Cell2Cell_Antifungal"/>
</dbReference>
<keyword evidence="5" id="KW-0965">Cell junction</keyword>
<keyword evidence="9" id="KW-0812">Transmembrane</keyword>
<evidence type="ECO:0000256" key="9">
    <source>
        <dbReference type="SAM" id="Phobius"/>
    </source>
</evidence>
<evidence type="ECO:0000256" key="1">
    <source>
        <dbReference type="ARBA" id="ARBA00004251"/>
    </source>
</evidence>
<dbReference type="CDD" id="cd23509">
    <property type="entry name" value="Gnk2-like"/>
    <property type="match status" value="2"/>
</dbReference>
<dbReference type="GO" id="GO:0010497">
    <property type="term" value="P:plasmodesmata-mediated intercellular transport"/>
    <property type="evidence" value="ECO:0007669"/>
    <property type="project" value="TreeGrafter"/>
</dbReference>
<evidence type="ECO:0000256" key="3">
    <source>
        <dbReference type="ARBA" id="ARBA00022729"/>
    </source>
</evidence>
<protein>
    <submittedName>
        <fullName evidence="12">Cysteine-rich repeat secretory protein 11-like</fullName>
    </submittedName>
</protein>
<dbReference type="KEGG" id="vra:106771821"/>
<evidence type="ECO:0000256" key="8">
    <source>
        <dbReference type="ARBA" id="ARBA00038393"/>
    </source>
</evidence>
<keyword evidence="9" id="KW-1133">Transmembrane helix</keyword>
<evidence type="ECO:0000256" key="2">
    <source>
        <dbReference type="ARBA" id="ARBA00022581"/>
    </source>
</evidence>
<dbReference type="InterPro" id="IPR038408">
    <property type="entry name" value="GNK2_sf"/>
</dbReference>
<dbReference type="GO" id="GO:0005886">
    <property type="term" value="C:plasma membrane"/>
    <property type="evidence" value="ECO:0007669"/>
    <property type="project" value="UniProtKB-SubCell"/>
</dbReference>
<keyword evidence="9" id="KW-0472">Membrane</keyword>
<evidence type="ECO:0000313" key="11">
    <source>
        <dbReference type="Proteomes" id="UP000087766"/>
    </source>
</evidence>
<evidence type="ECO:0000256" key="4">
    <source>
        <dbReference type="ARBA" id="ARBA00022737"/>
    </source>
</evidence>
<dbReference type="Gene3D" id="3.30.430.20">
    <property type="entry name" value="Gnk2 domain, C-X8-C-X2-C motif"/>
    <property type="match status" value="2"/>
</dbReference>
<feature type="domain" description="Gnk2-homologous" evidence="10">
    <location>
        <begin position="166"/>
        <end position="265"/>
    </location>
</feature>
<evidence type="ECO:0000256" key="6">
    <source>
        <dbReference type="ARBA" id="ARBA00023157"/>
    </source>
</evidence>
<dbReference type="Pfam" id="PF01657">
    <property type="entry name" value="Stress-antifung"/>
    <property type="match status" value="2"/>
</dbReference>
<dbReference type="PANTHER" id="PTHR32080">
    <property type="entry name" value="ANTIFUNGAL PROTEIN GINKBILOBIN-2-LIKE"/>
    <property type="match status" value="1"/>
</dbReference>
<reference evidence="12" key="2">
    <citation type="submission" date="2025-08" db="UniProtKB">
        <authorList>
            <consortium name="RefSeq"/>
        </authorList>
    </citation>
    <scope>IDENTIFICATION</scope>
    <source>
        <tissue evidence="12">Leaf</tissue>
    </source>
</reference>
<dbReference type="STRING" id="3916.A0A1S3V533"/>
<dbReference type="GeneID" id="106771821"/>
<dbReference type="Proteomes" id="UP000087766">
    <property type="component" value="Chromosome 8"/>
</dbReference>
<sequence length="310" mass="34402">MKKQTKIPTPTPIHSFSKSVSQNHQKITSEMTVSHSTILLSLTFFLFLHSSNPLSDYTTLLYKTCATQTFNNHQLSLALNSLFQQLIAESSQHKFFRTTEAVDDDRAISGLFQCRDDISKEECFSCVNLLAQMSNTLCSDSISARVQLDGCYFHYETEETGGESRSNSLLHKECGKPVVEHAESKEVMEEAFATLESGILNSNGFYSMNYKSVKIMAQCEGDLETCDCSSCVNDAVLVGKEECGTSLSAQIYLDKCFISYDIFGNSVPGARRNGNTERLAAIIVGGAVAVFVGFALMSMLKSRFRKDEYE</sequence>
<gene>
    <name evidence="12" type="primary">LOC106771821</name>
</gene>
<feature type="domain" description="Gnk2-homologous" evidence="10">
    <location>
        <begin position="57"/>
        <end position="160"/>
    </location>
</feature>
<dbReference type="PANTHER" id="PTHR32080:SF6">
    <property type="entry name" value="PLASMODESMATA-LOCATED PROTEIN 4"/>
    <property type="match status" value="1"/>
</dbReference>
<dbReference type="GO" id="GO:0009506">
    <property type="term" value="C:plasmodesma"/>
    <property type="evidence" value="ECO:0007669"/>
    <property type="project" value="UniProtKB-SubCell"/>
</dbReference>
<dbReference type="PROSITE" id="PS51473">
    <property type="entry name" value="GNK2"/>
    <property type="match status" value="2"/>
</dbReference>